<dbReference type="EMBL" id="CP103866">
    <property type="protein sequence ID" value="UWE04521.1"/>
    <property type="molecule type" value="Genomic_DNA"/>
</dbReference>
<name>A0ABY5U4G4_LACSH</name>
<reference evidence="1" key="1">
    <citation type="submission" date="2022-08" db="EMBL/GenBank/DDBJ databases">
        <title>The complete genome sequence of the thermophilic bacterium Laceyella sacchari FBKL4.010 reveals the basis for tetramethylpyrazine biosynthesis in Moutai-flavor Daqu.</title>
        <authorList>
            <person name="Li D."/>
            <person name="Huang W."/>
            <person name="Wang C."/>
            <person name="Qiu S."/>
        </authorList>
    </citation>
    <scope>NUCLEOTIDE SEQUENCE</scope>
    <source>
        <strain evidence="1">FBKL4.014</strain>
    </source>
</reference>
<evidence type="ECO:0000313" key="2">
    <source>
        <dbReference type="Proteomes" id="UP001058650"/>
    </source>
</evidence>
<keyword evidence="2" id="KW-1185">Reference proteome</keyword>
<dbReference type="RefSeq" id="WP_132219903.1">
    <property type="nucleotide sequence ID" value="NZ_CP103866.1"/>
</dbReference>
<sequence>MSEWVKKTEVVLAISHVLASKGLTAQQVQEICDEIDRLFPDIKLEVKNIYRPLILELSAENQLRE</sequence>
<proteinExistence type="predicted"/>
<accession>A0ABY5U4G4</accession>
<evidence type="ECO:0000313" key="1">
    <source>
        <dbReference type="EMBL" id="UWE04521.1"/>
    </source>
</evidence>
<protein>
    <submittedName>
        <fullName evidence="1">Uncharacterized protein</fullName>
    </submittedName>
</protein>
<gene>
    <name evidence="1" type="ORF">NYR52_05080</name>
</gene>
<dbReference type="Proteomes" id="UP001058650">
    <property type="component" value="Chromosome"/>
</dbReference>
<organism evidence="1 2">
    <name type="scientific">Laceyella sacchari</name>
    <name type="common">Thermoactinomyces thalpophilus</name>
    <dbReference type="NCBI Taxonomy" id="37482"/>
    <lineage>
        <taxon>Bacteria</taxon>
        <taxon>Bacillati</taxon>
        <taxon>Bacillota</taxon>
        <taxon>Bacilli</taxon>
        <taxon>Bacillales</taxon>
        <taxon>Thermoactinomycetaceae</taxon>
        <taxon>Laceyella</taxon>
    </lineage>
</organism>